<dbReference type="GO" id="GO:0004382">
    <property type="term" value="F:GDP phosphatase activity"/>
    <property type="evidence" value="ECO:0007669"/>
    <property type="project" value="TreeGrafter"/>
</dbReference>
<dbReference type="GO" id="GO:0045134">
    <property type="term" value="F:UDP phosphatase activity"/>
    <property type="evidence" value="ECO:0007669"/>
    <property type="project" value="TreeGrafter"/>
</dbReference>
<feature type="binding site" evidence="6">
    <location>
        <position position="118"/>
    </location>
    <ligand>
        <name>Ca(2+)</name>
        <dbReference type="ChEBI" id="CHEBI:29108"/>
    </ligand>
</feature>
<feature type="binding site" evidence="6">
    <location>
        <position position="235"/>
    </location>
    <ligand>
        <name>Ca(2+)</name>
        <dbReference type="ChEBI" id="CHEBI:29108"/>
    </ligand>
</feature>
<dbReference type="PANTHER" id="PTHR13023:SF3">
    <property type="entry name" value="SOLUBLE CALCIUM-ACTIVATED NUCLEOTIDASE 1"/>
    <property type="match status" value="1"/>
</dbReference>
<evidence type="ECO:0000256" key="3">
    <source>
        <dbReference type="ARBA" id="ARBA00022801"/>
    </source>
</evidence>
<evidence type="ECO:0000256" key="5">
    <source>
        <dbReference type="ARBA" id="ARBA00025738"/>
    </source>
</evidence>
<keyword evidence="2 6" id="KW-0479">Metal-binding</keyword>
<dbReference type="Pfam" id="PF06079">
    <property type="entry name" value="Apyrase"/>
    <property type="match status" value="1"/>
</dbReference>
<dbReference type="AlphaFoldDB" id="A0A811KL14"/>
<evidence type="ECO:0000256" key="6">
    <source>
        <dbReference type="PIRSR" id="PIRSR609283-1"/>
    </source>
</evidence>
<organism evidence="7 8">
    <name type="scientific">Bursaphelenchus okinawaensis</name>
    <dbReference type="NCBI Taxonomy" id="465554"/>
    <lineage>
        <taxon>Eukaryota</taxon>
        <taxon>Metazoa</taxon>
        <taxon>Ecdysozoa</taxon>
        <taxon>Nematoda</taxon>
        <taxon>Chromadorea</taxon>
        <taxon>Rhabditida</taxon>
        <taxon>Tylenchina</taxon>
        <taxon>Tylenchomorpha</taxon>
        <taxon>Aphelenchoidea</taxon>
        <taxon>Aphelenchoididae</taxon>
        <taxon>Bursaphelenchus</taxon>
    </lineage>
</organism>
<dbReference type="EMBL" id="CAJFCW020000003">
    <property type="protein sequence ID" value="CAG9106815.1"/>
    <property type="molecule type" value="Genomic_DNA"/>
</dbReference>
<dbReference type="InterPro" id="IPR009283">
    <property type="entry name" value="Apyrase"/>
</dbReference>
<dbReference type="GO" id="GO:0005509">
    <property type="term" value="F:calcium ion binding"/>
    <property type="evidence" value="ECO:0007669"/>
    <property type="project" value="InterPro"/>
</dbReference>
<feature type="binding site" evidence="6">
    <location>
        <position position="166"/>
    </location>
    <ligand>
        <name>Ca(2+)</name>
        <dbReference type="ChEBI" id="CHEBI:29108"/>
    </ligand>
</feature>
<feature type="binding site" evidence="6">
    <location>
        <position position="298"/>
    </location>
    <ligand>
        <name>Ca(2+)</name>
        <dbReference type="ChEBI" id="CHEBI:29108"/>
    </ligand>
</feature>
<dbReference type="PANTHER" id="PTHR13023">
    <property type="entry name" value="APYRASE"/>
    <property type="match status" value="1"/>
</dbReference>
<comment type="caution">
    <text evidence="7">The sequence shown here is derived from an EMBL/GenBank/DDBJ whole genome shotgun (WGS) entry which is preliminary data.</text>
</comment>
<keyword evidence="8" id="KW-1185">Reference proteome</keyword>
<sequence length="358" mass="40323">MVDEGCSSCRNKFFLVVGLLAVGYYLNKDKEVTSCDGYNYDTLTSVEYKGDEIRHHIVVVTDLDQSSLLKTSKKPTWRSFIQAGTLVLKGDQVSVEWDENEHEIQSQFALGGRAMELSDLVVFDGKLLSIDDRTGIVYQITNDYKTVPWVFLNDGPGNTTKNLKGEWLAVKDCTLYAGGLGKEWTTTEGVFVNHNPMYVKKISRKGEVEHVRWVDEFIAVRKAAGVVDPGYMIHESVQWSEIHQKWFFLPRRVSKNEIYTEATDETKGSNTVITASVDFKTITVKEIGSKGNGARGFSAFQFVPNTNDELIVALKSEEKDGEPVGSYITVFNWKTGKILLEEKQLRGAYKFEGIVFAF</sequence>
<reference evidence="7" key="1">
    <citation type="submission" date="2020-09" db="EMBL/GenBank/DDBJ databases">
        <authorList>
            <person name="Kikuchi T."/>
        </authorList>
    </citation>
    <scope>NUCLEOTIDE SEQUENCE</scope>
    <source>
        <strain evidence="7">SH1</strain>
    </source>
</reference>
<gene>
    <name evidence="7" type="ORF">BOKJ2_LOCUS6825</name>
</gene>
<keyword evidence="4 6" id="KW-0106">Calcium</keyword>
<dbReference type="Proteomes" id="UP000783686">
    <property type="component" value="Unassembled WGS sequence"/>
</dbReference>
<dbReference type="Gene3D" id="2.120.10.100">
    <property type="entry name" value="Apyrase"/>
    <property type="match status" value="1"/>
</dbReference>
<dbReference type="InterPro" id="IPR036258">
    <property type="entry name" value="Apyrase_sf"/>
</dbReference>
<evidence type="ECO:0008006" key="9">
    <source>
        <dbReference type="Google" id="ProtNLM"/>
    </source>
</evidence>
<comment type="similarity">
    <text evidence="5">Belongs to the apyrase family.</text>
</comment>
<keyword evidence="3" id="KW-0378">Hydrolase</keyword>
<dbReference type="GO" id="GO:0030166">
    <property type="term" value="P:proteoglycan biosynthetic process"/>
    <property type="evidence" value="ECO:0007669"/>
    <property type="project" value="TreeGrafter"/>
</dbReference>
<evidence type="ECO:0000313" key="7">
    <source>
        <dbReference type="EMBL" id="CAD5216913.1"/>
    </source>
</evidence>
<name>A0A811KL14_9BILA</name>
<comment type="cofactor">
    <cofactor evidence="1 6">
        <name>Ca(2+)</name>
        <dbReference type="ChEBI" id="CHEBI:29108"/>
    </cofactor>
</comment>
<feature type="binding site" evidence="6">
    <location>
        <position position="119"/>
    </location>
    <ligand>
        <name>Ca(2+)</name>
        <dbReference type="ChEBI" id="CHEBI:29108"/>
    </ligand>
</feature>
<dbReference type="FunFam" id="2.120.10.100:FF:000001">
    <property type="entry name" value="Soluble calcium-activated nucleotidase 1"/>
    <property type="match status" value="1"/>
</dbReference>
<dbReference type="Proteomes" id="UP000614601">
    <property type="component" value="Unassembled WGS sequence"/>
</dbReference>
<accession>A0A811KL14</accession>
<dbReference type="SUPFAM" id="SSF101887">
    <property type="entry name" value="Apyrase"/>
    <property type="match status" value="1"/>
</dbReference>
<evidence type="ECO:0000256" key="2">
    <source>
        <dbReference type="ARBA" id="ARBA00022723"/>
    </source>
</evidence>
<evidence type="ECO:0000313" key="8">
    <source>
        <dbReference type="Proteomes" id="UP000614601"/>
    </source>
</evidence>
<dbReference type="EMBL" id="CAJFDH010000003">
    <property type="protein sequence ID" value="CAD5216913.1"/>
    <property type="molecule type" value="Genomic_DNA"/>
</dbReference>
<feature type="binding site" evidence="6">
    <location>
        <position position="352"/>
    </location>
    <ligand>
        <name>Ca(2+)</name>
        <dbReference type="ChEBI" id="CHEBI:29108"/>
    </ligand>
</feature>
<evidence type="ECO:0000256" key="4">
    <source>
        <dbReference type="ARBA" id="ARBA00022837"/>
    </source>
</evidence>
<evidence type="ECO:0000256" key="1">
    <source>
        <dbReference type="ARBA" id="ARBA00001913"/>
    </source>
</evidence>
<proteinExistence type="inferred from homology"/>
<protein>
    <recommendedName>
        <fullName evidence="9">Apyrase</fullName>
    </recommendedName>
</protein>
<dbReference type="OrthoDB" id="25028at2759"/>